<name>A0A4S3JSW7_9EURO</name>
<keyword evidence="2" id="KW-1185">Reference proteome</keyword>
<dbReference type="EMBL" id="SOSA01000030">
    <property type="protein sequence ID" value="THC98953.1"/>
    <property type="molecule type" value="Genomic_DNA"/>
</dbReference>
<protein>
    <submittedName>
        <fullName evidence="1">Uncharacterized protein</fullName>
    </submittedName>
</protein>
<dbReference type="AlphaFoldDB" id="A0A4S3JSW7"/>
<dbReference type="Proteomes" id="UP000308092">
    <property type="component" value="Unassembled WGS sequence"/>
</dbReference>
<gene>
    <name evidence="1" type="ORF">EYZ11_001590</name>
</gene>
<dbReference type="VEuPathDB" id="FungiDB:EYZ11_001590"/>
<sequence length="76" mass="8930">MERADCVQKWHIYATPTAVGILASVFEFVRIKCNLSLYEQECLYGLDGVLQILRLLSYPRNDYYPNTLKVVEWKDE</sequence>
<proteinExistence type="predicted"/>
<organism evidence="1 2">
    <name type="scientific">Aspergillus tanneri</name>
    <dbReference type="NCBI Taxonomy" id="1220188"/>
    <lineage>
        <taxon>Eukaryota</taxon>
        <taxon>Fungi</taxon>
        <taxon>Dikarya</taxon>
        <taxon>Ascomycota</taxon>
        <taxon>Pezizomycotina</taxon>
        <taxon>Eurotiomycetes</taxon>
        <taxon>Eurotiomycetidae</taxon>
        <taxon>Eurotiales</taxon>
        <taxon>Aspergillaceae</taxon>
        <taxon>Aspergillus</taxon>
        <taxon>Aspergillus subgen. Circumdati</taxon>
    </lineage>
</organism>
<reference evidence="1 2" key="1">
    <citation type="submission" date="2019-03" db="EMBL/GenBank/DDBJ databases">
        <title>The genome sequence of a newly discovered highly antifungal drug resistant Aspergillus species, Aspergillus tanneri NIH 1004.</title>
        <authorList>
            <person name="Mounaud S."/>
            <person name="Singh I."/>
            <person name="Joardar V."/>
            <person name="Pakala S."/>
            <person name="Pakala S."/>
            <person name="Venepally P."/>
            <person name="Hoover J."/>
            <person name="Nierman W."/>
            <person name="Chung J."/>
            <person name="Losada L."/>
        </authorList>
    </citation>
    <scope>NUCLEOTIDE SEQUENCE [LARGE SCALE GENOMIC DNA]</scope>
    <source>
        <strain evidence="1 2">NIH1004</strain>
    </source>
</reference>
<accession>A0A4S3JSW7</accession>
<comment type="caution">
    <text evidence="1">The sequence shown here is derived from an EMBL/GenBank/DDBJ whole genome shotgun (WGS) entry which is preliminary data.</text>
</comment>
<evidence type="ECO:0000313" key="2">
    <source>
        <dbReference type="Proteomes" id="UP000308092"/>
    </source>
</evidence>
<evidence type="ECO:0000313" key="1">
    <source>
        <dbReference type="EMBL" id="THC98953.1"/>
    </source>
</evidence>